<comment type="caution">
    <text evidence="1">The sequence shown here is derived from an EMBL/GenBank/DDBJ whole genome shotgun (WGS) entry which is preliminary data.</text>
</comment>
<sequence length="118" mass="13534">MLITERDKLKRKAIITKQESDWLIYKKSRNQTNTELRKAKTDYYSKKIANQKCNPKQAWKTINSLIGKGKKPTIINELIINESKLTNPTEIAEGLNEFFANVGPNLASKLDESSCDFQ</sequence>
<proteinExistence type="predicted"/>
<protein>
    <submittedName>
        <fullName evidence="1">Uncharacterized protein</fullName>
    </submittedName>
</protein>
<feature type="non-terminal residue" evidence="1">
    <location>
        <position position="118"/>
    </location>
</feature>
<dbReference type="EMBL" id="CACRXK020014197">
    <property type="protein sequence ID" value="CAB4026436.1"/>
    <property type="molecule type" value="Genomic_DNA"/>
</dbReference>
<organism evidence="1 2">
    <name type="scientific">Paramuricea clavata</name>
    <name type="common">Red gorgonian</name>
    <name type="synonym">Violescent sea-whip</name>
    <dbReference type="NCBI Taxonomy" id="317549"/>
    <lineage>
        <taxon>Eukaryota</taxon>
        <taxon>Metazoa</taxon>
        <taxon>Cnidaria</taxon>
        <taxon>Anthozoa</taxon>
        <taxon>Octocorallia</taxon>
        <taxon>Malacalcyonacea</taxon>
        <taxon>Plexauridae</taxon>
        <taxon>Paramuricea</taxon>
    </lineage>
</organism>
<evidence type="ECO:0000313" key="2">
    <source>
        <dbReference type="Proteomes" id="UP001152795"/>
    </source>
</evidence>
<gene>
    <name evidence="1" type="ORF">PACLA_8A041170</name>
</gene>
<name>A0A7D9JC09_PARCT</name>
<dbReference type="Proteomes" id="UP001152795">
    <property type="component" value="Unassembled WGS sequence"/>
</dbReference>
<evidence type="ECO:0000313" key="1">
    <source>
        <dbReference type="EMBL" id="CAB4026436.1"/>
    </source>
</evidence>
<keyword evidence="2" id="KW-1185">Reference proteome</keyword>
<dbReference type="OrthoDB" id="410381at2759"/>
<dbReference type="AlphaFoldDB" id="A0A7D9JC09"/>
<accession>A0A7D9JC09</accession>
<reference evidence="1" key="1">
    <citation type="submission" date="2020-04" db="EMBL/GenBank/DDBJ databases">
        <authorList>
            <person name="Alioto T."/>
            <person name="Alioto T."/>
            <person name="Gomez Garrido J."/>
        </authorList>
    </citation>
    <scope>NUCLEOTIDE SEQUENCE</scope>
    <source>
        <strain evidence="1">A484AB</strain>
    </source>
</reference>